<evidence type="ECO:0000313" key="4">
    <source>
        <dbReference type="Proteomes" id="UP000268973"/>
    </source>
</evidence>
<feature type="signal peptide" evidence="1">
    <location>
        <begin position="1"/>
        <end position="21"/>
    </location>
</feature>
<dbReference type="Gene3D" id="3.40.190.10">
    <property type="entry name" value="Periplasmic binding protein-like II"/>
    <property type="match status" value="2"/>
</dbReference>
<comment type="caution">
    <text evidence="3">The sequence shown here is derived from an EMBL/GenBank/DDBJ whole genome shotgun (WGS) entry which is preliminary data.</text>
</comment>
<keyword evidence="1" id="KW-0732">Signal</keyword>
<dbReference type="Proteomes" id="UP000268973">
    <property type="component" value="Unassembled WGS sequence"/>
</dbReference>
<protein>
    <submittedName>
        <fullName evidence="3">Transporter substrate-binding domain-containing protein</fullName>
    </submittedName>
</protein>
<keyword evidence="4" id="KW-1185">Reference proteome</keyword>
<feature type="chain" id="PRO_5018691588" evidence="1">
    <location>
        <begin position="22"/>
        <end position="256"/>
    </location>
</feature>
<dbReference type="EMBL" id="RXZH01000001">
    <property type="protein sequence ID" value="RTZ18220.1"/>
    <property type="molecule type" value="Genomic_DNA"/>
</dbReference>
<feature type="domain" description="Solute-binding protein family 3/N-terminal" evidence="2">
    <location>
        <begin position="30"/>
        <end position="255"/>
    </location>
</feature>
<evidence type="ECO:0000313" key="3">
    <source>
        <dbReference type="EMBL" id="RTZ18220.1"/>
    </source>
</evidence>
<gene>
    <name evidence="3" type="ORF">EJ063_05385</name>
</gene>
<organism evidence="3 4">
    <name type="scientific">Vibrio aquaticus</name>
    <dbReference type="NCBI Taxonomy" id="2496559"/>
    <lineage>
        <taxon>Bacteria</taxon>
        <taxon>Pseudomonadati</taxon>
        <taxon>Pseudomonadota</taxon>
        <taxon>Gammaproteobacteria</taxon>
        <taxon>Vibrionales</taxon>
        <taxon>Vibrionaceae</taxon>
        <taxon>Vibrio</taxon>
    </lineage>
</organism>
<accession>A0A3S0V585</accession>
<sequence>MSLRIVFVMLVGLTFCLSAFAHSSNNDLREISFYTESYPPANFLQDNKITGYAVDILMEASALVGEPVTISQVTLQPWARSYRTVLTHKNSILFSTTRSSHREELFDWVGPIADIKVVVLARKDSQIKINHPLDMANYKIGVIRDDIGEQSLLSLGVPRDSMQEASYVTILAEQLMKKRIDLLVYSERAAYWWSRQAGVDPTLFEPVYTIQEGNVYFAVNRETDKAVVEKLQKGLELLKQEDESGNSRYKELLSRY</sequence>
<evidence type="ECO:0000256" key="1">
    <source>
        <dbReference type="SAM" id="SignalP"/>
    </source>
</evidence>
<reference evidence="3 4" key="1">
    <citation type="submission" date="2018-12" db="EMBL/GenBank/DDBJ databases">
        <title>Vibrio sp. isolated from China Sea.</title>
        <authorList>
            <person name="Li Y."/>
        </authorList>
    </citation>
    <scope>NUCLEOTIDE SEQUENCE [LARGE SCALE GENOMIC DNA]</scope>
    <source>
        <strain evidence="3 4">BEI207</strain>
    </source>
</reference>
<dbReference type="PANTHER" id="PTHR38834:SF3">
    <property type="entry name" value="SOLUTE-BINDING PROTEIN FAMILY 3_N-TERMINAL DOMAIN-CONTAINING PROTEIN"/>
    <property type="match status" value="1"/>
</dbReference>
<dbReference type="PANTHER" id="PTHR38834">
    <property type="entry name" value="PERIPLASMIC SUBSTRATE BINDING PROTEIN FAMILY 3"/>
    <property type="match status" value="1"/>
</dbReference>
<dbReference type="Pfam" id="PF00497">
    <property type="entry name" value="SBP_bac_3"/>
    <property type="match status" value="1"/>
</dbReference>
<name>A0A3S0V585_9VIBR</name>
<evidence type="ECO:0000259" key="2">
    <source>
        <dbReference type="SMART" id="SM00062"/>
    </source>
</evidence>
<dbReference type="AlphaFoldDB" id="A0A3S0V585"/>
<proteinExistence type="predicted"/>
<dbReference type="InterPro" id="IPR001638">
    <property type="entry name" value="Solute-binding_3/MltF_N"/>
</dbReference>
<dbReference type="SUPFAM" id="SSF53850">
    <property type="entry name" value="Periplasmic binding protein-like II"/>
    <property type="match status" value="1"/>
</dbReference>
<dbReference type="OrthoDB" id="8587856at2"/>
<dbReference type="SMART" id="SM00062">
    <property type="entry name" value="PBPb"/>
    <property type="match status" value="1"/>
</dbReference>